<name>A0A7I8BGC5_9BURK</name>
<reference evidence="1 2" key="1">
    <citation type="journal article" date="2020" name="Genes (Basel)">
        <title>Genomic Comparison of Insect Gut Symbionts from Divergent Burkholderia Subclades.</title>
        <authorList>
            <person name="Takeshita K."/>
            <person name="Kikuchi Y."/>
        </authorList>
    </citation>
    <scope>NUCLEOTIDE SEQUENCE [LARGE SCALE GENOMIC DNA]</scope>
    <source>
        <strain evidence="1 2">PGU16</strain>
    </source>
</reference>
<dbReference type="EMBL" id="AP023174">
    <property type="protein sequence ID" value="BCF87605.1"/>
    <property type="molecule type" value="Genomic_DNA"/>
</dbReference>
<dbReference type="Proteomes" id="UP000510888">
    <property type="component" value="Chromosome 1"/>
</dbReference>
<evidence type="ECO:0000313" key="2">
    <source>
        <dbReference type="Proteomes" id="UP000510888"/>
    </source>
</evidence>
<accession>A0A7I8BGC5</accession>
<keyword evidence="2" id="KW-1185">Reference proteome</keyword>
<gene>
    <name evidence="1" type="ORF">PPGU16_06720</name>
</gene>
<evidence type="ECO:0000313" key="1">
    <source>
        <dbReference type="EMBL" id="BCF87605.1"/>
    </source>
</evidence>
<proteinExistence type="predicted"/>
<organism evidence="1 2">
    <name type="scientific">Paraburkholderia largidicola</name>
    <dbReference type="NCBI Taxonomy" id="3014751"/>
    <lineage>
        <taxon>Bacteria</taxon>
        <taxon>Pseudomonadati</taxon>
        <taxon>Pseudomonadota</taxon>
        <taxon>Betaproteobacteria</taxon>
        <taxon>Burkholderiales</taxon>
        <taxon>Burkholderiaceae</taxon>
        <taxon>Paraburkholderia</taxon>
    </lineage>
</organism>
<protein>
    <submittedName>
        <fullName evidence="1">Uncharacterized protein</fullName>
    </submittedName>
</protein>
<dbReference type="KEGG" id="plad:PPGU16_06720"/>
<dbReference type="AlphaFoldDB" id="A0A7I8BGC5"/>
<sequence>MQTRVSRSTDAFRAARERAGVATRADRRENCFSISVGVDWQSPWFSMSRSQNREVTMSIFAYRKHLRFLTHSQRRRWWDQKKRLTPRVKISGAYVPPNVTREFTYVKVG</sequence>